<accession>B4EDR2</accession>
<dbReference type="KEGG" id="bcj:BCAL1181"/>
<dbReference type="HOGENOM" id="CLU_028255_0_1_4"/>
<proteinExistence type="inferred from homology"/>
<dbReference type="NCBIfam" id="TIGR00045">
    <property type="entry name" value="glycerate kinase"/>
    <property type="match status" value="1"/>
</dbReference>
<dbReference type="InterPro" id="IPR018193">
    <property type="entry name" value="Glyc_kinase_flavodox-like_fold"/>
</dbReference>
<dbReference type="EMBL" id="AM747720">
    <property type="protein sequence ID" value="CAR51483.1"/>
    <property type="molecule type" value="Genomic_DNA"/>
</dbReference>
<dbReference type="PIRSF" id="PIRSF006078">
    <property type="entry name" value="GlxK"/>
    <property type="match status" value="1"/>
</dbReference>
<keyword evidence="2 4" id="KW-0808">Transferase</keyword>
<evidence type="ECO:0000313" key="5">
    <source>
        <dbReference type="EMBL" id="CAR51483.1"/>
    </source>
</evidence>
<dbReference type="InterPro" id="IPR018197">
    <property type="entry name" value="Glycerate_kinase_RE-like"/>
</dbReference>
<dbReference type="EC" id="2.7.1.31" evidence="5"/>
<evidence type="ECO:0000256" key="2">
    <source>
        <dbReference type="ARBA" id="ARBA00022679"/>
    </source>
</evidence>
<dbReference type="Gene3D" id="3.90.1510.10">
    <property type="entry name" value="Glycerate kinase, domain 2"/>
    <property type="match status" value="1"/>
</dbReference>
<dbReference type="RefSeq" id="WP_006481791.1">
    <property type="nucleotide sequence ID" value="NC_011000.1"/>
</dbReference>
<sequence>MASRSAPVIVVAPDSFKGSLSALEAAQAMARGIRRAIPCAVVLTRPMADGGEGTLDAMMGRASERVSLTVRGASGRPQSIEVGLTNAHTAIVESACILGLTDILGVSVSVEERSSHGVGEVVRHLLDRGARRFLVALGGTSTNDAGAGFLAALGIRFLDANDHEVTPLPRDFDKIVRVDAPRIDPRLSETSFLGMTDVDNPLTGPRGATCVFGPQKGLTAESSDKLDNSLLRIANLLEETLSASCLANPGAGAAGGLGFAILLLGGSLQSGADAVAREIGLRPAADEADWLITGERRSDTQTLGGKAPFVASAYARAAGIPCTLLSGSVAMEALPSLSEHFAGCFSASIGPMSLENAIDNAAALLENAAQQLANLRYTCAVEHHR</sequence>
<protein>
    <submittedName>
        <fullName evidence="5">Glycerate kinase</fullName>
        <ecNumber evidence="5">2.7.1.31</ecNumber>
    </submittedName>
</protein>
<evidence type="ECO:0000313" key="6">
    <source>
        <dbReference type="Proteomes" id="UP000001035"/>
    </source>
</evidence>
<dbReference type="GO" id="GO:0008887">
    <property type="term" value="F:glycerate kinase activity"/>
    <property type="evidence" value="ECO:0007669"/>
    <property type="project" value="UniProtKB-UniRule"/>
</dbReference>
<dbReference type="InterPro" id="IPR004381">
    <property type="entry name" value="Glycerate_kinase"/>
</dbReference>
<evidence type="ECO:0000256" key="1">
    <source>
        <dbReference type="ARBA" id="ARBA00006284"/>
    </source>
</evidence>
<dbReference type="AlphaFoldDB" id="B4EDR2"/>
<reference evidence="5 6" key="1">
    <citation type="journal article" date="2009" name="J. Bacteriol.">
        <title>The genome of Burkholderia cenocepacia J2315, an epidemic pathogen of cystic fibrosis patients.</title>
        <authorList>
            <person name="Holden M.T."/>
            <person name="Seth-Smith H.M."/>
            <person name="Crossman L.C."/>
            <person name="Sebaihia M."/>
            <person name="Bentley S.D."/>
            <person name="Cerdeno-Tarraga A.M."/>
            <person name="Thomson N.R."/>
            <person name="Bason N."/>
            <person name="Quail M.A."/>
            <person name="Sharp S."/>
            <person name="Cherevach I."/>
            <person name="Churcher C."/>
            <person name="Goodhead I."/>
            <person name="Hauser H."/>
            <person name="Holroyd N."/>
            <person name="Mungall K."/>
            <person name="Scott P."/>
            <person name="Walker D."/>
            <person name="White B."/>
            <person name="Rose H."/>
            <person name="Iversen P."/>
            <person name="Mil-Homens D."/>
            <person name="Rocha E.P."/>
            <person name="Fialho A.M."/>
            <person name="Baldwin A."/>
            <person name="Dowson C."/>
            <person name="Barrell B.G."/>
            <person name="Govan J.R."/>
            <person name="Vandamme P."/>
            <person name="Hart C.A."/>
            <person name="Mahenthiralingam E."/>
            <person name="Parkhill J."/>
        </authorList>
    </citation>
    <scope>NUCLEOTIDE SEQUENCE [LARGE SCALE GENOMIC DNA]</scope>
    <source>
        <strain evidence="6">ATCC BAA-245 / DSM 16553 / LMG 16656 / NCTC 13227 / J2315 / CF5610</strain>
    </source>
</reference>
<dbReference type="eggNOG" id="COG1929">
    <property type="taxonomic scope" value="Bacteria"/>
</dbReference>
<name>B4EDR2_BURCJ</name>
<keyword evidence="3 4" id="KW-0418">Kinase</keyword>
<dbReference type="Gene3D" id="3.40.50.10350">
    <property type="entry name" value="Glycerate kinase, domain 1"/>
    <property type="match status" value="1"/>
</dbReference>
<evidence type="ECO:0000256" key="4">
    <source>
        <dbReference type="PIRNR" id="PIRNR006078"/>
    </source>
</evidence>
<evidence type="ECO:0000256" key="3">
    <source>
        <dbReference type="ARBA" id="ARBA00022777"/>
    </source>
</evidence>
<dbReference type="BioCyc" id="BCEN216591:G1G1V-1317-MONOMER"/>
<comment type="similarity">
    <text evidence="1 4">Belongs to the glycerate kinase type-1 family.</text>
</comment>
<dbReference type="PANTHER" id="PTHR21599">
    <property type="entry name" value="GLYCERATE KINASE"/>
    <property type="match status" value="1"/>
</dbReference>
<keyword evidence="6" id="KW-1185">Reference proteome</keyword>
<dbReference type="Pfam" id="PF02595">
    <property type="entry name" value="Gly_kinase"/>
    <property type="match status" value="1"/>
</dbReference>
<dbReference type="PANTHER" id="PTHR21599:SF0">
    <property type="entry name" value="GLYCERATE KINASE"/>
    <property type="match status" value="1"/>
</dbReference>
<organism evidence="5 6">
    <name type="scientific">Burkholderia cenocepacia (strain ATCC BAA-245 / DSM 16553 / LMG 16656 / NCTC 13227 / J2315 / CF5610)</name>
    <name type="common">Burkholderia cepacia (strain J2315)</name>
    <dbReference type="NCBI Taxonomy" id="216591"/>
    <lineage>
        <taxon>Bacteria</taxon>
        <taxon>Pseudomonadati</taxon>
        <taxon>Pseudomonadota</taxon>
        <taxon>Betaproteobacteria</taxon>
        <taxon>Burkholderiales</taxon>
        <taxon>Burkholderiaceae</taxon>
        <taxon>Burkholderia</taxon>
        <taxon>Burkholderia cepacia complex</taxon>
    </lineage>
</organism>
<dbReference type="GO" id="GO:0031388">
    <property type="term" value="P:organic acid phosphorylation"/>
    <property type="evidence" value="ECO:0007669"/>
    <property type="project" value="UniProtKB-UniRule"/>
</dbReference>
<gene>
    <name evidence="5" type="primary">glxK</name>
    <name evidence="5" type="ORF">BCAL1181</name>
</gene>
<dbReference type="SUPFAM" id="SSF110738">
    <property type="entry name" value="Glycerate kinase I"/>
    <property type="match status" value="1"/>
</dbReference>
<dbReference type="InterPro" id="IPR036129">
    <property type="entry name" value="Glycerate_kinase_sf"/>
</dbReference>
<dbReference type="Proteomes" id="UP000001035">
    <property type="component" value="Chromosome 1"/>
</dbReference>